<accession>A0A1I5MG31</accession>
<evidence type="ECO:0000313" key="2">
    <source>
        <dbReference type="Proteomes" id="UP000198727"/>
    </source>
</evidence>
<dbReference type="STRING" id="587909.SAMN05421810_101901"/>
<protein>
    <submittedName>
        <fullName evidence="1">Uncharacterized protein</fullName>
    </submittedName>
</protein>
<proteinExistence type="predicted"/>
<keyword evidence="2" id="KW-1185">Reference proteome</keyword>
<dbReference type="RefSeq" id="WP_092528159.1">
    <property type="nucleotide sequence ID" value="NZ_FOWW01000001.1"/>
</dbReference>
<gene>
    <name evidence="1" type="ORF">SAMN05421810_101901</name>
</gene>
<organism evidence="1 2">
    <name type="scientific">Amycolatopsis arida</name>
    <dbReference type="NCBI Taxonomy" id="587909"/>
    <lineage>
        <taxon>Bacteria</taxon>
        <taxon>Bacillati</taxon>
        <taxon>Actinomycetota</taxon>
        <taxon>Actinomycetes</taxon>
        <taxon>Pseudonocardiales</taxon>
        <taxon>Pseudonocardiaceae</taxon>
        <taxon>Amycolatopsis</taxon>
    </lineage>
</organism>
<name>A0A1I5MG31_9PSEU</name>
<dbReference type="EMBL" id="FOWW01000001">
    <property type="protein sequence ID" value="SFP08257.1"/>
    <property type="molecule type" value="Genomic_DNA"/>
</dbReference>
<dbReference type="AlphaFoldDB" id="A0A1I5MG31"/>
<evidence type="ECO:0000313" key="1">
    <source>
        <dbReference type="EMBL" id="SFP08257.1"/>
    </source>
</evidence>
<dbReference type="Proteomes" id="UP000198727">
    <property type="component" value="Unassembled WGS sequence"/>
</dbReference>
<reference evidence="2" key="1">
    <citation type="submission" date="2016-10" db="EMBL/GenBank/DDBJ databases">
        <authorList>
            <person name="Varghese N."/>
            <person name="Submissions S."/>
        </authorList>
    </citation>
    <scope>NUCLEOTIDE SEQUENCE [LARGE SCALE GENOMIC DNA]</scope>
    <source>
        <strain evidence="2">CGMCC 4.5579</strain>
    </source>
</reference>
<sequence length="160" mass="18031">MTEFLNIYLNDQLALGVAWRELARRSARNNRGTELGAALDRVATAIAEDVDTFRRIMDRLAVRTDPVKPLAATAAERLARLKPNGRLRGYSPLSRFLELEVLTMGIDGKKQLWTTLRDLAGLASRLPDVDFDELITRAEHQRTELEPFRVLAGRDAFAAR</sequence>
<dbReference type="OrthoDB" id="5504890at2"/>